<evidence type="ECO:0000313" key="2">
    <source>
        <dbReference type="EMBL" id="KAJ8985692.1"/>
    </source>
</evidence>
<dbReference type="PRINTS" id="PR01210">
    <property type="entry name" value="GGTRANSPTASE"/>
</dbReference>
<name>A0ABQ9K6N3_9CUCU</name>
<organism evidence="2 3">
    <name type="scientific">Molorchus minor</name>
    <dbReference type="NCBI Taxonomy" id="1323400"/>
    <lineage>
        <taxon>Eukaryota</taxon>
        <taxon>Metazoa</taxon>
        <taxon>Ecdysozoa</taxon>
        <taxon>Arthropoda</taxon>
        <taxon>Hexapoda</taxon>
        <taxon>Insecta</taxon>
        <taxon>Pterygota</taxon>
        <taxon>Neoptera</taxon>
        <taxon>Endopterygota</taxon>
        <taxon>Coleoptera</taxon>
        <taxon>Polyphaga</taxon>
        <taxon>Cucujiformia</taxon>
        <taxon>Chrysomeloidea</taxon>
        <taxon>Cerambycidae</taxon>
        <taxon>Lamiinae</taxon>
        <taxon>Monochamini</taxon>
        <taxon>Molorchus</taxon>
    </lineage>
</organism>
<dbReference type="InterPro" id="IPR000101">
    <property type="entry name" value="GGT_peptidase"/>
</dbReference>
<comment type="caution">
    <text evidence="2">The sequence shown here is derived from an EMBL/GenBank/DDBJ whole genome shotgun (WGS) entry which is preliminary data.</text>
</comment>
<dbReference type="SUPFAM" id="SSF56235">
    <property type="entry name" value="N-terminal nucleophile aminohydrolases (Ntn hydrolases)"/>
    <property type="match status" value="1"/>
</dbReference>
<accession>A0ABQ9K6N3</accession>
<protein>
    <submittedName>
        <fullName evidence="2">Uncharacterized protein</fullName>
    </submittedName>
</protein>
<keyword evidence="3" id="KW-1185">Reference proteome</keyword>
<reference evidence="2" key="1">
    <citation type="journal article" date="2023" name="Insect Mol. Biol.">
        <title>Genome sequencing provides insights into the evolution of gene families encoding plant cell wall-degrading enzymes in longhorned beetles.</title>
        <authorList>
            <person name="Shin N.R."/>
            <person name="Okamura Y."/>
            <person name="Kirsch R."/>
            <person name="Pauchet Y."/>
        </authorList>
    </citation>
    <scope>NUCLEOTIDE SEQUENCE</scope>
    <source>
        <strain evidence="2">MMC_N1</strain>
    </source>
</reference>
<dbReference type="Proteomes" id="UP001162164">
    <property type="component" value="Unassembled WGS sequence"/>
</dbReference>
<dbReference type="EMBL" id="JAPWTJ010000009">
    <property type="protein sequence ID" value="KAJ8985692.1"/>
    <property type="molecule type" value="Genomic_DNA"/>
</dbReference>
<keyword evidence="1" id="KW-0472">Membrane</keyword>
<keyword evidence="1" id="KW-0812">Transmembrane</keyword>
<feature type="transmembrane region" description="Helical" evidence="1">
    <location>
        <begin position="38"/>
        <end position="60"/>
    </location>
</feature>
<evidence type="ECO:0000256" key="1">
    <source>
        <dbReference type="SAM" id="Phobius"/>
    </source>
</evidence>
<keyword evidence="1" id="KW-1133">Transmembrane helix</keyword>
<gene>
    <name evidence="2" type="ORF">NQ317_014341</name>
</gene>
<proteinExistence type="predicted"/>
<dbReference type="PANTHER" id="PTHR11686:SF9">
    <property type="entry name" value="RE13973P"/>
    <property type="match status" value="1"/>
</dbReference>
<sequence length="458" mass="50748">MTTGEENVTREDIPLKQGKKSSSWYNYCNEDCLSGSKFLNVAFGTLTIVITIALLVQIYYGDYQVILGCPSWKCGHRQSRVFKHRHISIEKGGGNAVDAAIASAFCLAVATPHVTSLDAEGQLLIYNHRTRLLPTVIDFSGPTVVSDNIPRLVLGLAYTHQHYGRLAWKDLVQPAANLARQGYLISKVLVQAVTKAKAQNLYGHLEAGQMITHKNLSLTLEGIANIPEPELYRFIQSTNQPILSQALKSTFNNNNIYLPNTPAIGRIVMTNLREIEGFNYTIADTAKAEYYYELARITQAVYQEQNVSELFHQGTLSNVGVMDLDDNYVSLVTKKDKPCSRMPIIITDNNVICGRRMVFGASDLATATQLVTSLLVARKNTTDGVEAPRFYIIDNGTLAIEDSHLPAFDDDVLPYFQNLTRKPVRAPEPYPSSNIVEKIKDDLSSHSDSRGGGIASRF</sequence>
<dbReference type="InterPro" id="IPR029055">
    <property type="entry name" value="Ntn_hydrolases_N"/>
</dbReference>
<dbReference type="PANTHER" id="PTHR11686">
    <property type="entry name" value="GAMMA GLUTAMYL TRANSPEPTIDASE"/>
    <property type="match status" value="1"/>
</dbReference>
<evidence type="ECO:0000313" key="3">
    <source>
        <dbReference type="Proteomes" id="UP001162164"/>
    </source>
</evidence>
<dbReference type="Gene3D" id="3.60.20.40">
    <property type="match status" value="1"/>
</dbReference>
<dbReference type="Pfam" id="PF01019">
    <property type="entry name" value="G_glu_transpept"/>
    <property type="match status" value="2"/>
</dbReference>
<dbReference type="InterPro" id="IPR043137">
    <property type="entry name" value="GGT_ssub_C"/>
</dbReference>